<evidence type="ECO:0000259" key="3">
    <source>
        <dbReference type="PROSITE" id="PS51186"/>
    </source>
</evidence>
<gene>
    <name evidence="4" type="ORF">COV54_02575</name>
</gene>
<dbReference type="AlphaFoldDB" id="A0A2H0NEF7"/>
<dbReference type="InterPro" id="IPR016181">
    <property type="entry name" value="Acyl_CoA_acyltransferase"/>
</dbReference>
<dbReference type="EMBL" id="PCWR01000056">
    <property type="protein sequence ID" value="PIR06466.1"/>
    <property type="molecule type" value="Genomic_DNA"/>
</dbReference>
<keyword evidence="1" id="KW-0808">Transferase</keyword>
<organism evidence="4 5">
    <name type="scientific">Candidatus Jorgensenbacteria bacterium CG11_big_fil_rev_8_21_14_0_20_38_23</name>
    <dbReference type="NCBI Taxonomy" id="1974594"/>
    <lineage>
        <taxon>Bacteria</taxon>
        <taxon>Candidatus Joergenseniibacteriota</taxon>
    </lineage>
</organism>
<evidence type="ECO:0000256" key="1">
    <source>
        <dbReference type="ARBA" id="ARBA00022679"/>
    </source>
</evidence>
<dbReference type="Pfam" id="PF00583">
    <property type="entry name" value="Acetyltransf_1"/>
    <property type="match status" value="1"/>
</dbReference>
<evidence type="ECO:0000256" key="2">
    <source>
        <dbReference type="ARBA" id="ARBA00023315"/>
    </source>
</evidence>
<evidence type="ECO:0000313" key="5">
    <source>
        <dbReference type="Proteomes" id="UP000228867"/>
    </source>
</evidence>
<feature type="domain" description="N-acetyltransferase" evidence="3">
    <location>
        <begin position="1"/>
        <end position="90"/>
    </location>
</feature>
<evidence type="ECO:0000313" key="4">
    <source>
        <dbReference type="EMBL" id="PIR06466.1"/>
    </source>
</evidence>
<protein>
    <recommendedName>
        <fullName evidence="3">N-acetyltransferase domain-containing protein</fullName>
    </recommendedName>
</protein>
<sequence length="90" mass="10475">MEKDYYADGKTKAHLHHTRVLEKLRGKGIGSQLVKIAEDEAHKRSFKELTLGVEETNIEAIKLYEKLGYKEFMREKGDERKIIIGMKKNL</sequence>
<comment type="caution">
    <text evidence="4">The sequence shown here is derived from an EMBL/GenBank/DDBJ whole genome shotgun (WGS) entry which is preliminary data.</text>
</comment>
<dbReference type="PANTHER" id="PTHR43420">
    <property type="entry name" value="ACETYLTRANSFERASE"/>
    <property type="match status" value="1"/>
</dbReference>
<keyword evidence="2" id="KW-0012">Acyltransferase</keyword>
<name>A0A2H0NEF7_9BACT</name>
<dbReference type="PROSITE" id="PS51186">
    <property type="entry name" value="GNAT"/>
    <property type="match status" value="1"/>
</dbReference>
<proteinExistence type="predicted"/>
<dbReference type="Proteomes" id="UP000228867">
    <property type="component" value="Unassembled WGS sequence"/>
</dbReference>
<dbReference type="GO" id="GO:0016747">
    <property type="term" value="F:acyltransferase activity, transferring groups other than amino-acyl groups"/>
    <property type="evidence" value="ECO:0007669"/>
    <property type="project" value="InterPro"/>
</dbReference>
<dbReference type="InterPro" id="IPR050680">
    <property type="entry name" value="YpeA/RimI_acetyltransf"/>
</dbReference>
<dbReference type="InterPro" id="IPR000182">
    <property type="entry name" value="GNAT_dom"/>
</dbReference>
<reference evidence="4 5" key="1">
    <citation type="submission" date="2017-09" db="EMBL/GenBank/DDBJ databases">
        <title>Depth-based differentiation of microbial function through sediment-hosted aquifers and enrichment of novel symbionts in the deep terrestrial subsurface.</title>
        <authorList>
            <person name="Probst A.J."/>
            <person name="Ladd B."/>
            <person name="Jarett J.K."/>
            <person name="Geller-Mcgrath D.E."/>
            <person name="Sieber C.M."/>
            <person name="Emerson J.B."/>
            <person name="Anantharaman K."/>
            <person name="Thomas B.C."/>
            <person name="Malmstrom R."/>
            <person name="Stieglmeier M."/>
            <person name="Klingl A."/>
            <person name="Woyke T."/>
            <person name="Ryan C.M."/>
            <person name="Banfield J.F."/>
        </authorList>
    </citation>
    <scope>NUCLEOTIDE SEQUENCE [LARGE SCALE GENOMIC DNA]</scope>
    <source>
        <strain evidence="4">CG11_big_fil_rev_8_21_14_0_20_38_23</strain>
    </source>
</reference>
<dbReference type="CDD" id="cd04301">
    <property type="entry name" value="NAT_SF"/>
    <property type="match status" value="1"/>
</dbReference>
<dbReference type="SUPFAM" id="SSF55729">
    <property type="entry name" value="Acyl-CoA N-acyltransferases (Nat)"/>
    <property type="match status" value="1"/>
</dbReference>
<accession>A0A2H0NEF7</accession>
<dbReference type="Gene3D" id="3.40.630.30">
    <property type="match status" value="1"/>
</dbReference>